<evidence type="ECO:0000313" key="2">
    <source>
        <dbReference type="Proteomes" id="UP001231362"/>
    </source>
</evidence>
<accession>A0ABT9V5S1</accession>
<organism evidence="1 2">
    <name type="scientific">Anoxybacillus andreesenii</name>
    <dbReference type="NCBI Taxonomy" id="1325932"/>
    <lineage>
        <taxon>Bacteria</taxon>
        <taxon>Bacillati</taxon>
        <taxon>Bacillota</taxon>
        <taxon>Bacilli</taxon>
        <taxon>Bacillales</taxon>
        <taxon>Anoxybacillaceae</taxon>
        <taxon>Anoxybacillus</taxon>
    </lineage>
</organism>
<sequence length="76" mass="8595">MYFLPQKISITGIKVNNEDHLSSISISSTRKINRNVCAKKNQGIGQQFADGCLRMYTVSAVFDEDREDSISIKRNI</sequence>
<keyword evidence="2" id="KW-1185">Reference proteome</keyword>
<name>A0ABT9V5S1_9BACL</name>
<dbReference type="Proteomes" id="UP001231362">
    <property type="component" value="Unassembled WGS sequence"/>
</dbReference>
<evidence type="ECO:0000313" key="1">
    <source>
        <dbReference type="EMBL" id="MDQ0156294.1"/>
    </source>
</evidence>
<dbReference type="RefSeq" id="WP_307150811.1">
    <property type="nucleotide sequence ID" value="NZ_JAUSTU010000011.1"/>
</dbReference>
<dbReference type="EMBL" id="JAUSTU010000011">
    <property type="protein sequence ID" value="MDQ0156294.1"/>
    <property type="molecule type" value="Genomic_DNA"/>
</dbReference>
<reference evidence="1 2" key="1">
    <citation type="submission" date="2023-07" db="EMBL/GenBank/DDBJ databases">
        <title>Genomic Encyclopedia of Type Strains, Phase IV (KMG-IV): sequencing the most valuable type-strain genomes for metagenomic binning, comparative biology and taxonomic classification.</title>
        <authorList>
            <person name="Goeker M."/>
        </authorList>
    </citation>
    <scope>NUCLEOTIDE SEQUENCE [LARGE SCALE GENOMIC DNA]</scope>
    <source>
        <strain evidence="1 2">DSM 23948</strain>
    </source>
</reference>
<comment type="caution">
    <text evidence="1">The sequence shown here is derived from an EMBL/GenBank/DDBJ whole genome shotgun (WGS) entry which is preliminary data.</text>
</comment>
<protein>
    <submittedName>
        <fullName evidence="1">Uncharacterized protein</fullName>
    </submittedName>
</protein>
<proteinExistence type="predicted"/>
<gene>
    <name evidence="1" type="ORF">J2S07_002613</name>
</gene>